<keyword evidence="2" id="KW-1185">Reference proteome</keyword>
<dbReference type="EMBL" id="JFZA02000062">
    <property type="protein sequence ID" value="KFG88369.1"/>
    <property type="molecule type" value="Genomic_DNA"/>
</dbReference>
<evidence type="ECO:0000313" key="2">
    <source>
        <dbReference type="Proteomes" id="UP000024284"/>
    </source>
</evidence>
<accession>A0A086P4Q1</accession>
<comment type="caution">
    <text evidence="1">The sequence shown here is derived from an EMBL/GenBank/DDBJ whole genome shotgun (WGS) entry which is preliminary data.</text>
</comment>
<name>A0A086P4Q1_SPHHM</name>
<evidence type="ECO:0000313" key="1">
    <source>
        <dbReference type="EMBL" id="KFG88369.1"/>
    </source>
</evidence>
<protein>
    <submittedName>
        <fullName evidence="1">Uncharacterized protein</fullName>
    </submittedName>
</protein>
<proteinExistence type="predicted"/>
<sequence>MCVLVEFPGGVHREIPAQLRQISAQQLNGPAEFEQVPLNCDPHWKFERRGNHWVALPRNGQLVALRPRDLAWWQFVDLMVEHEQGTVSAAQGDVEPPFDMQPAA</sequence>
<dbReference type="STRING" id="76947.GCA_002080435_03877"/>
<organism evidence="1 2">
    <name type="scientific">Sphingobium herbicidovorans (strain ATCC 700291 / DSM 11019 / CCUG 56400 / KCTC 2939 / LMG 18315 / NBRC 16415 / MH)</name>
    <name type="common">Sphingomonas herbicidovorans</name>
    <dbReference type="NCBI Taxonomy" id="1219045"/>
    <lineage>
        <taxon>Bacteria</taxon>
        <taxon>Pseudomonadati</taxon>
        <taxon>Pseudomonadota</taxon>
        <taxon>Alphaproteobacteria</taxon>
        <taxon>Sphingomonadales</taxon>
        <taxon>Sphingomonadaceae</taxon>
        <taxon>Sphingobium</taxon>
    </lineage>
</organism>
<dbReference type="AlphaFoldDB" id="A0A086P4Q1"/>
<reference evidence="1" key="1">
    <citation type="submission" date="2014-08" db="EMBL/GenBank/DDBJ databases">
        <title>Draft genome sequences of Sphingobium herbicidovorans.</title>
        <authorList>
            <person name="Gan H.M."/>
            <person name="Gan H.Y."/>
            <person name="Savka M.A."/>
        </authorList>
    </citation>
    <scope>NUCLEOTIDE SEQUENCE [LARGE SCALE GENOMIC DNA]</scope>
    <source>
        <strain evidence="1">NBRC 16415</strain>
    </source>
</reference>
<dbReference type="Proteomes" id="UP000024284">
    <property type="component" value="Unassembled WGS sequence"/>
</dbReference>
<gene>
    <name evidence="1" type="ORF">BV98_003952</name>
</gene>